<sequence length="333" mass="38423">MRPHKRTRLAGDCVDCDISCETVSDTVNSEDRRRIRGLSPMEKSEASHLMDTQEALKREIWDLRDKAANLDLENQEIVKEMKHMIEENKSLEEKVQCFKTIVEDLEKEEEELQETLQEREDTRVALQAQNQTLTETNRVLCSKIQKVSNQLVKFQESKASRDQGMLRIKQVMEHIMGYFKQLEAKIETAKRQYEDEKKHCAELARTVVELEEICQALENQVLSLEEQLKQSPFSRLEMDSGLEGPSLLQEMVQAKLTQDARGLQKTFFVLLSRGTWVLAAMIIALAFSNILLFLFGKDFAVRNPLLAFTDCPTLVTKILSPYPVRRQSGLRPF</sequence>
<dbReference type="Proteomes" id="UP000018936">
    <property type="component" value="Unassembled WGS sequence"/>
</dbReference>
<keyword evidence="4" id="KW-1185">Reference proteome</keyword>
<reference evidence="3 4" key="1">
    <citation type="journal article" date="2013" name="Proc. Natl. Acad. Sci. U.S.A.">
        <title>The king cobra genome reveals dynamic gene evolution and adaptation in the snake venom system.</title>
        <authorList>
            <person name="Vonk F.J."/>
            <person name="Casewell N.R."/>
            <person name="Henkel C.V."/>
            <person name="Heimberg A.M."/>
            <person name="Jansen H.J."/>
            <person name="McCleary R.J."/>
            <person name="Kerkkamp H.M."/>
            <person name="Vos R.A."/>
            <person name="Guerreiro I."/>
            <person name="Calvete J.J."/>
            <person name="Wuster W."/>
            <person name="Woods A.E."/>
            <person name="Logan J.M."/>
            <person name="Harrison R.A."/>
            <person name="Castoe T.A."/>
            <person name="de Koning A.P."/>
            <person name="Pollock D.D."/>
            <person name="Yandell M."/>
            <person name="Calderon D."/>
            <person name="Renjifo C."/>
            <person name="Currier R.B."/>
            <person name="Salgado D."/>
            <person name="Pla D."/>
            <person name="Sanz L."/>
            <person name="Hyder A.S."/>
            <person name="Ribeiro J.M."/>
            <person name="Arntzen J.W."/>
            <person name="van den Thillart G.E."/>
            <person name="Boetzer M."/>
            <person name="Pirovano W."/>
            <person name="Dirks R.P."/>
            <person name="Spaink H.P."/>
            <person name="Duboule D."/>
            <person name="McGlinn E."/>
            <person name="Kini R.M."/>
            <person name="Richardson M.K."/>
        </authorList>
    </citation>
    <scope>NUCLEOTIDE SEQUENCE</scope>
    <source>
        <tissue evidence="3">Blood</tissue>
    </source>
</reference>
<keyword evidence="1" id="KW-0175">Coiled coil</keyword>
<proteinExistence type="predicted"/>
<accession>V8NFB2</accession>
<evidence type="ECO:0000256" key="2">
    <source>
        <dbReference type="SAM" id="Phobius"/>
    </source>
</evidence>
<name>V8NFB2_OPHHA</name>
<organism evidence="3 4">
    <name type="scientific">Ophiophagus hannah</name>
    <name type="common">King cobra</name>
    <name type="synonym">Naja hannah</name>
    <dbReference type="NCBI Taxonomy" id="8665"/>
    <lineage>
        <taxon>Eukaryota</taxon>
        <taxon>Metazoa</taxon>
        <taxon>Chordata</taxon>
        <taxon>Craniata</taxon>
        <taxon>Vertebrata</taxon>
        <taxon>Euteleostomi</taxon>
        <taxon>Lepidosauria</taxon>
        <taxon>Squamata</taxon>
        <taxon>Bifurcata</taxon>
        <taxon>Unidentata</taxon>
        <taxon>Episquamata</taxon>
        <taxon>Toxicofera</taxon>
        <taxon>Serpentes</taxon>
        <taxon>Colubroidea</taxon>
        <taxon>Elapidae</taxon>
        <taxon>Elapinae</taxon>
        <taxon>Ophiophagus</taxon>
    </lineage>
</organism>
<feature type="non-terminal residue" evidence="3">
    <location>
        <position position="1"/>
    </location>
</feature>
<dbReference type="EMBL" id="AZIM01004832">
    <property type="protein sequence ID" value="ETE60252.1"/>
    <property type="molecule type" value="Genomic_DNA"/>
</dbReference>
<dbReference type="OrthoDB" id="9029629at2759"/>
<keyword evidence="2" id="KW-0812">Transmembrane</keyword>
<keyword evidence="2" id="KW-0472">Membrane</keyword>
<feature type="coiled-coil region" evidence="1">
    <location>
        <begin position="53"/>
        <end position="136"/>
    </location>
</feature>
<keyword evidence="3" id="KW-0675">Receptor</keyword>
<evidence type="ECO:0000256" key="1">
    <source>
        <dbReference type="SAM" id="Coils"/>
    </source>
</evidence>
<keyword evidence="2" id="KW-1133">Transmembrane helix</keyword>
<feature type="transmembrane region" description="Helical" evidence="2">
    <location>
        <begin position="275"/>
        <end position="296"/>
    </location>
</feature>
<gene>
    <name evidence="3" type="primary">Eps15</name>
    <name evidence="3" type="ORF">L345_14008</name>
</gene>
<protein>
    <submittedName>
        <fullName evidence="3">Epidermal growth factor receptor substrate 15</fullName>
    </submittedName>
</protein>
<dbReference type="AlphaFoldDB" id="V8NFB2"/>
<evidence type="ECO:0000313" key="4">
    <source>
        <dbReference type="Proteomes" id="UP000018936"/>
    </source>
</evidence>
<evidence type="ECO:0000313" key="3">
    <source>
        <dbReference type="EMBL" id="ETE60252.1"/>
    </source>
</evidence>
<comment type="caution">
    <text evidence="3">The sequence shown here is derived from an EMBL/GenBank/DDBJ whole genome shotgun (WGS) entry which is preliminary data.</text>
</comment>
<feature type="coiled-coil region" evidence="1">
    <location>
        <begin position="179"/>
        <end position="227"/>
    </location>
</feature>